<evidence type="ECO:0000256" key="1">
    <source>
        <dbReference type="SAM" id="MobiDB-lite"/>
    </source>
</evidence>
<feature type="region of interest" description="Disordered" evidence="1">
    <location>
        <begin position="1"/>
        <end position="46"/>
    </location>
</feature>
<evidence type="ECO:0000313" key="2">
    <source>
        <dbReference type="EMBL" id="KKP43909.1"/>
    </source>
</evidence>
<reference evidence="2 3" key="1">
    <citation type="journal article" date="2015" name="Nature">
        <title>rRNA introns, odd ribosomes, and small enigmatic genomes across a large radiation of phyla.</title>
        <authorList>
            <person name="Brown C.T."/>
            <person name="Hug L.A."/>
            <person name="Thomas B.C."/>
            <person name="Sharon I."/>
            <person name="Castelle C.J."/>
            <person name="Singh A."/>
            <person name="Wilkins M.J."/>
            <person name="Williams K.H."/>
            <person name="Banfield J.F."/>
        </authorList>
    </citation>
    <scope>NUCLEOTIDE SEQUENCE [LARGE SCALE GENOMIC DNA]</scope>
</reference>
<dbReference type="AlphaFoldDB" id="A0A0F9ZIK4"/>
<organism evidence="2 3">
    <name type="scientific">candidate division WS6 bacterium GW2011_GWC1_33_20</name>
    <dbReference type="NCBI Taxonomy" id="1619089"/>
    <lineage>
        <taxon>Bacteria</taxon>
        <taxon>Candidatus Dojkabacteria</taxon>
    </lineage>
</organism>
<dbReference type="EMBL" id="LBOV01000009">
    <property type="protein sequence ID" value="KKP43909.1"/>
    <property type="molecule type" value="Genomic_DNA"/>
</dbReference>
<dbReference type="Proteomes" id="UP000034302">
    <property type="component" value="Unassembled WGS sequence"/>
</dbReference>
<name>A0A0F9ZIK4_9BACT</name>
<protein>
    <submittedName>
        <fullName evidence="2">Uncharacterized protein</fullName>
    </submittedName>
</protein>
<gene>
    <name evidence="2" type="ORF">UR34_C0009G0010</name>
</gene>
<sequence>MAEIKDSQLNRPEAIQPISGIENALPVSSPEVPQSSDQNSNKVDTPLDQAIRKAEQEGKIGYDSPIVKKRVNEIKNISPYEGHSWAEVIESKTQGLEENIPL</sequence>
<feature type="compositionally biased region" description="Polar residues" evidence="1">
    <location>
        <begin position="31"/>
        <end position="43"/>
    </location>
</feature>
<evidence type="ECO:0000313" key="3">
    <source>
        <dbReference type="Proteomes" id="UP000034302"/>
    </source>
</evidence>
<comment type="caution">
    <text evidence="2">The sequence shown here is derived from an EMBL/GenBank/DDBJ whole genome shotgun (WGS) entry which is preliminary data.</text>
</comment>
<accession>A0A0F9ZIK4</accession>
<proteinExistence type="predicted"/>